<dbReference type="AntiFam" id="ANF00072">
    <property type="entry name" value="Shadow ORF (opposite TypA)"/>
</dbReference>
<sequence length="149" mass="16582">MAGSIDDVEGDTALRSPGARVVNRGVLRQDRDALFALKIHGIHDSVIDILVLAKGPRLPKHGVHQSGFTVVDVGNNGNISKIFAEGHHGSLCGAGPISENADIEQPRERARFCREKAKFRCFNDKNARTQQRWILCYLTGELEEHHDYR</sequence>
<accession>A0A6J6TWY6</accession>
<reference evidence="1" key="1">
    <citation type="submission" date="2020-05" db="EMBL/GenBank/DDBJ databases">
        <authorList>
            <person name="Chiriac C."/>
            <person name="Salcher M."/>
            <person name="Ghai R."/>
            <person name="Kavagutti S V."/>
        </authorList>
    </citation>
    <scope>NUCLEOTIDE SEQUENCE</scope>
</reference>
<protein>
    <submittedName>
        <fullName evidence="1">Unannotated protein</fullName>
    </submittedName>
</protein>
<dbReference type="AlphaFoldDB" id="A0A6J6TWY6"/>
<gene>
    <name evidence="1" type="ORF">UFOPK2809_00938</name>
</gene>
<evidence type="ECO:0000313" key="1">
    <source>
        <dbReference type="EMBL" id="CAB4752131.1"/>
    </source>
</evidence>
<organism evidence="1">
    <name type="scientific">freshwater metagenome</name>
    <dbReference type="NCBI Taxonomy" id="449393"/>
    <lineage>
        <taxon>unclassified sequences</taxon>
        <taxon>metagenomes</taxon>
        <taxon>ecological metagenomes</taxon>
    </lineage>
</organism>
<proteinExistence type="predicted"/>
<dbReference type="EMBL" id="CAEZZA010000125">
    <property type="protein sequence ID" value="CAB4752131.1"/>
    <property type="molecule type" value="Genomic_DNA"/>
</dbReference>
<name>A0A6J6TWY6_9ZZZZ</name>